<evidence type="ECO:0008006" key="4">
    <source>
        <dbReference type="Google" id="ProtNLM"/>
    </source>
</evidence>
<reference evidence="2" key="1">
    <citation type="submission" date="2023-03" db="EMBL/GenBank/DDBJ databases">
        <title>MT1 and MT2 Draft Genomes of Novel Species.</title>
        <authorList>
            <person name="Venkateswaran K."/>
        </authorList>
    </citation>
    <scope>NUCLEOTIDE SEQUENCE</scope>
    <source>
        <strain evidence="2">F6_3S_P_2</strain>
    </source>
</reference>
<evidence type="ECO:0000256" key="1">
    <source>
        <dbReference type="SAM" id="Phobius"/>
    </source>
</evidence>
<sequence>MLTVMILYYLIGFNAKTVFWQSVLPSVFVDILSVLVTTFLITKLIEIKRDYKEKEEFYRVLKNKHIKMIYQLEYDYLSVISTVEGKEISQEIYLTDVLNYLEKQDDNFLNHIILKSGKEISREEGFNSMRQDSLEKLHNYISVYGTLMPLDYKKILFELDNILDGLIASSLSVKISGIKEFKNEQESFVKILSELVTYFDDIDKGRVSVKGNKNYGWGIILLVSLIFIVASWVINFCIYLYNM</sequence>
<gene>
    <name evidence="2" type="ORF">P5G49_10540</name>
</gene>
<dbReference type="EMBL" id="JAROCC010000007">
    <property type="protein sequence ID" value="MDN4607906.1"/>
    <property type="molecule type" value="Genomic_DNA"/>
</dbReference>
<dbReference type="Proteomes" id="UP001175097">
    <property type="component" value="Unassembled WGS sequence"/>
</dbReference>
<feature type="transmembrane region" description="Helical" evidence="1">
    <location>
        <begin position="20"/>
        <end position="42"/>
    </location>
</feature>
<dbReference type="RefSeq" id="WP_301243668.1">
    <property type="nucleotide sequence ID" value="NZ_JAROCC010000007.1"/>
</dbReference>
<proteinExistence type="predicted"/>
<keyword evidence="1" id="KW-1133">Transmembrane helix</keyword>
<keyword evidence="1" id="KW-0472">Membrane</keyword>
<organism evidence="2 3">
    <name type="scientific">Sporosarcina highlanderae</name>
    <dbReference type="NCBI Taxonomy" id="3035916"/>
    <lineage>
        <taxon>Bacteria</taxon>
        <taxon>Bacillati</taxon>
        <taxon>Bacillota</taxon>
        <taxon>Bacilli</taxon>
        <taxon>Bacillales</taxon>
        <taxon>Caryophanaceae</taxon>
        <taxon>Sporosarcina</taxon>
    </lineage>
</organism>
<protein>
    <recommendedName>
        <fullName evidence="4">SMODS and SLOG-associating 2TM effector domain-containing protein</fullName>
    </recommendedName>
</protein>
<keyword evidence="3" id="KW-1185">Reference proteome</keyword>
<accession>A0ABT8JTM1</accession>
<evidence type="ECO:0000313" key="3">
    <source>
        <dbReference type="Proteomes" id="UP001175097"/>
    </source>
</evidence>
<feature type="transmembrane region" description="Helical" evidence="1">
    <location>
        <begin position="215"/>
        <end position="241"/>
    </location>
</feature>
<keyword evidence="1" id="KW-0812">Transmembrane</keyword>
<name>A0ABT8JTM1_9BACL</name>
<comment type="caution">
    <text evidence="2">The sequence shown here is derived from an EMBL/GenBank/DDBJ whole genome shotgun (WGS) entry which is preliminary data.</text>
</comment>
<evidence type="ECO:0000313" key="2">
    <source>
        <dbReference type="EMBL" id="MDN4607906.1"/>
    </source>
</evidence>